<evidence type="ECO:0000313" key="4">
    <source>
        <dbReference type="Proteomes" id="UP000252040"/>
    </source>
</evidence>
<evidence type="ECO:0000256" key="2">
    <source>
        <dbReference type="SAM" id="MobiDB-lite"/>
    </source>
</evidence>
<evidence type="ECO:0000256" key="1">
    <source>
        <dbReference type="SAM" id="Coils"/>
    </source>
</evidence>
<dbReference type="AlphaFoldDB" id="A0A341B5S9"/>
<organism evidence="4 5">
    <name type="scientific">Neophocaena asiaeorientalis asiaeorientalis</name>
    <name type="common">Yangtze finless porpoise</name>
    <name type="synonym">Neophocaena phocaenoides subsp. asiaeorientalis</name>
    <dbReference type="NCBI Taxonomy" id="1706337"/>
    <lineage>
        <taxon>Eukaryota</taxon>
        <taxon>Metazoa</taxon>
        <taxon>Chordata</taxon>
        <taxon>Craniata</taxon>
        <taxon>Vertebrata</taxon>
        <taxon>Euteleostomi</taxon>
        <taxon>Mammalia</taxon>
        <taxon>Eutheria</taxon>
        <taxon>Laurasiatheria</taxon>
        <taxon>Artiodactyla</taxon>
        <taxon>Whippomorpha</taxon>
        <taxon>Cetacea</taxon>
        <taxon>Odontoceti</taxon>
        <taxon>Phocoenidae</taxon>
        <taxon>Neophocaena</taxon>
    </lineage>
</organism>
<dbReference type="RefSeq" id="XP_024596957.1">
    <property type="nucleotide sequence ID" value="XM_024741189.1"/>
</dbReference>
<evidence type="ECO:0000313" key="5">
    <source>
        <dbReference type="RefSeq" id="XP_024596957.1"/>
    </source>
</evidence>
<dbReference type="KEGG" id="nasi:112397087"/>
<dbReference type="GeneID" id="112397087"/>
<sequence length="119" mass="13397">MSLLSSCEGLRREIQRLARENQELRRLQQLIQENEELKLVLRNRGIGLSFCSSGLLAEVTASPRLPRRRTIKFRDAERGAWARAVGVSSGTHRLHSLSRAGQRKVGETPAPVRPCPVRC</sequence>
<keyword evidence="1" id="KW-0175">Coiled coil</keyword>
<dbReference type="InParanoid" id="A0A341B5S9"/>
<protein>
    <submittedName>
        <fullName evidence="5">Speriolin-like</fullName>
    </submittedName>
</protein>
<gene>
    <name evidence="5" type="primary">LOC112397087</name>
</gene>
<proteinExistence type="predicted"/>
<keyword evidence="4" id="KW-1185">Reference proteome</keyword>
<reference evidence="5" key="1">
    <citation type="submission" date="2025-08" db="UniProtKB">
        <authorList>
            <consortium name="RefSeq"/>
        </authorList>
    </citation>
    <scope>IDENTIFICATION</scope>
    <source>
        <tissue evidence="5">Meat</tissue>
    </source>
</reference>
<dbReference type="InterPro" id="IPR029385">
    <property type="entry name" value="Speriolin_N"/>
</dbReference>
<feature type="domain" description="Speriolin N-terminal" evidence="3">
    <location>
        <begin position="1"/>
        <end position="62"/>
    </location>
</feature>
<dbReference type="STRING" id="1706337.A0A341B5S9"/>
<feature type="coiled-coil region" evidence="1">
    <location>
        <begin position="7"/>
        <end position="44"/>
    </location>
</feature>
<evidence type="ECO:0000259" key="3">
    <source>
        <dbReference type="Pfam" id="PF15058"/>
    </source>
</evidence>
<dbReference type="Pfam" id="PF15058">
    <property type="entry name" value="Speriolin_N"/>
    <property type="match status" value="1"/>
</dbReference>
<dbReference type="Proteomes" id="UP000252040">
    <property type="component" value="Unplaced"/>
</dbReference>
<accession>A0A341B5S9</accession>
<feature type="region of interest" description="Disordered" evidence="2">
    <location>
        <begin position="93"/>
        <end position="113"/>
    </location>
</feature>
<name>A0A341B5S9_NEOAA</name>